<accession>A0A1A9QDM4</accession>
<protein>
    <submittedName>
        <fullName evidence="1">Uncharacterized protein</fullName>
    </submittedName>
</protein>
<dbReference type="Proteomes" id="UP000077623">
    <property type="component" value="Unassembled WGS sequence"/>
</dbReference>
<keyword evidence="2" id="KW-1185">Reference proteome</keyword>
<dbReference type="EMBL" id="LWUJ01000012">
    <property type="protein sequence ID" value="OAL10056.1"/>
    <property type="molecule type" value="Genomic_DNA"/>
</dbReference>
<sequence>MIWYSPKLLLALIPFGGSIPFLLNLETRTNKLNEVAPNWNKLVEVWFYGKDSQDSNATRIKVWIENLSDTSKVQYFNRSEWKPIGNNKKYKYLSELARYYLLTQHKINVLSSIRWLNKEKTDIPEIKCTQCTTDKCPLKTELGCFLKCCQEQIDCNNKEEIIKDQKSFATYLTNLYSAWNYAYLQPVQAHIYLGNDVDLNKDENSEPTPTKLVGTTVYGFTDYSYKEKVDPDLSAYKDLIKDSSINLGNKKYFVNYPVSFSLGKENNEKNNLKKIFKEAEKTISLKKDAHTHQTGECDSLECLISKNYVKSLTTLEQPFKDITNCNKQN</sequence>
<evidence type="ECO:0000313" key="1">
    <source>
        <dbReference type="EMBL" id="OAL10056.1"/>
    </source>
</evidence>
<dbReference type="AlphaFoldDB" id="A0A1A9QDM4"/>
<gene>
    <name evidence="1" type="ORF">A6V39_04025</name>
</gene>
<name>A0A1A9QDM4_9MOLU</name>
<organism evidence="1 2">
    <name type="scientific">Candidatus Mycoplasma haematobovis</name>
    <dbReference type="NCBI Taxonomy" id="432608"/>
    <lineage>
        <taxon>Bacteria</taxon>
        <taxon>Bacillati</taxon>
        <taxon>Mycoplasmatota</taxon>
        <taxon>Mollicutes</taxon>
        <taxon>Mycoplasmataceae</taxon>
        <taxon>Mycoplasma</taxon>
    </lineage>
</organism>
<proteinExistence type="predicted"/>
<reference evidence="2" key="1">
    <citation type="submission" date="2016-04" db="EMBL/GenBank/DDBJ databases">
        <authorList>
            <person name="Quiroz-Castaneda R.E."/>
            <person name="Martinez-Ocampo F."/>
        </authorList>
    </citation>
    <scope>NUCLEOTIDE SEQUENCE [LARGE SCALE GENOMIC DNA]</scope>
    <source>
        <strain evidence="2">INIFAP01</strain>
    </source>
</reference>
<evidence type="ECO:0000313" key="2">
    <source>
        <dbReference type="Proteomes" id="UP000077623"/>
    </source>
</evidence>
<dbReference type="STRING" id="432608.A6V39_04025"/>
<comment type="caution">
    <text evidence="1">The sequence shown here is derived from an EMBL/GenBank/DDBJ whole genome shotgun (WGS) entry which is preliminary data.</text>
</comment>
<dbReference type="RefSeq" id="WP_187150443.1">
    <property type="nucleotide sequence ID" value="NZ_LWUJ01000012.1"/>
</dbReference>